<organism evidence="3 4">
    <name type="scientific">Dovyalis caffra</name>
    <dbReference type="NCBI Taxonomy" id="77055"/>
    <lineage>
        <taxon>Eukaryota</taxon>
        <taxon>Viridiplantae</taxon>
        <taxon>Streptophyta</taxon>
        <taxon>Embryophyta</taxon>
        <taxon>Tracheophyta</taxon>
        <taxon>Spermatophyta</taxon>
        <taxon>Magnoliopsida</taxon>
        <taxon>eudicotyledons</taxon>
        <taxon>Gunneridae</taxon>
        <taxon>Pentapetalae</taxon>
        <taxon>rosids</taxon>
        <taxon>fabids</taxon>
        <taxon>Malpighiales</taxon>
        <taxon>Salicaceae</taxon>
        <taxon>Flacourtieae</taxon>
        <taxon>Dovyalis</taxon>
    </lineage>
</organism>
<name>A0AAV1R4M3_9ROSI</name>
<evidence type="ECO:0000313" key="2">
    <source>
        <dbReference type="EMBL" id="CAK7328628.1"/>
    </source>
</evidence>
<dbReference type="EMBL" id="CAWUPB010000805">
    <property type="protein sequence ID" value="CAK7324937.1"/>
    <property type="molecule type" value="Genomic_DNA"/>
</dbReference>
<dbReference type="EMBL" id="CAWUPB010000903">
    <property type="protein sequence ID" value="CAK7328696.1"/>
    <property type="molecule type" value="Genomic_DNA"/>
</dbReference>
<keyword evidence="4" id="KW-1185">Reference proteome</keyword>
<gene>
    <name evidence="1" type="ORF">DCAF_LOCUS2608</name>
    <name evidence="2" type="ORF">DCAF_LOCUS6355</name>
    <name evidence="3" type="ORF">DCAF_LOCUS6428</name>
</gene>
<dbReference type="EMBL" id="CAWUPB010000903">
    <property type="protein sequence ID" value="CAK7328628.1"/>
    <property type="molecule type" value="Genomic_DNA"/>
</dbReference>
<evidence type="ECO:0000313" key="3">
    <source>
        <dbReference type="EMBL" id="CAK7328696.1"/>
    </source>
</evidence>
<reference evidence="3 4" key="1">
    <citation type="submission" date="2024-01" db="EMBL/GenBank/DDBJ databases">
        <authorList>
            <person name="Waweru B."/>
        </authorList>
    </citation>
    <scope>NUCLEOTIDE SEQUENCE [LARGE SCALE GENOMIC DNA]</scope>
</reference>
<sequence length="175" mass="19811">MNPLALKHSVTINHSRRRPASEACESTQAIVHFNHSSSPYHFLELAIDGAKRTWDRREEGQQLTVLAVVCPITSRVGVALRRTSVSRISVWDSDVYSQLCGAKSHFSTLLNRREAMLREKARVKWLSDGDRNSRFAGRRAGILGKDSHGSRAFPPTFNRKLSTEQRTELDRRITA</sequence>
<protein>
    <submittedName>
        <fullName evidence="3">Uncharacterized protein</fullName>
    </submittedName>
</protein>
<evidence type="ECO:0000313" key="4">
    <source>
        <dbReference type="Proteomes" id="UP001314170"/>
    </source>
</evidence>
<dbReference type="AlphaFoldDB" id="A0AAV1R4M3"/>
<evidence type="ECO:0000313" key="1">
    <source>
        <dbReference type="EMBL" id="CAK7324937.1"/>
    </source>
</evidence>
<accession>A0AAV1R4M3</accession>
<comment type="caution">
    <text evidence="3">The sequence shown here is derived from an EMBL/GenBank/DDBJ whole genome shotgun (WGS) entry which is preliminary data.</text>
</comment>
<proteinExistence type="predicted"/>
<dbReference type="Proteomes" id="UP001314170">
    <property type="component" value="Unassembled WGS sequence"/>
</dbReference>